<dbReference type="Pfam" id="PF23247">
    <property type="entry name" value="LRR_RPS2"/>
    <property type="match status" value="1"/>
</dbReference>
<evidence type="ECO:0000313" key="4">
    <source>
        <dbReference type="Proteomes" id="UP000323000"/>
    </source>
</evidence>
<reference evidence="4" key="1">
    <citation type="journal article" date="2019" name="Gigascience">
        <title>De novo genome assembly of the endangered Acer yangbiense, a plant species with extremely small populations endemic to Yunnan Province, China.</title>
        <authorList>
            <person name="Yang J."/>
            <person name="Wariss H.M."/>
            <person name="Tao L."/>
            <person name="Zhang R."/>
            <person name="Yun Q."/>
            <person name="Hollingsworth P."/>
            <person name="Dao Z."/>
            <person name="Luo G."/>
            <person name="Guo H."/>
            <person name="Ma Y."/>
            <person name="Sun W."/>
        </authorList>
    </citation>
    <scope>NUCLEOTIDE SEQUENCE [LARGE SCALE GENOMIC DNA]</scope>
    <source>
        <strain evidence="4">cv. Malutang</strain>
    </source>
</reference>
<feature type="domain" description="Disease resistance protein At4g27190-like leucine-rich repeats" evidence="2">
    <location>
        <begin position="2"/>
        <end position="107"/>
    </location>
</feature>
<keyword evidence="4" id="KW-1185">Reference proteome</keyword>
<evidence type="ECO:0000256" key="1">
    <source>
        <dbReference type="ARBA" id="ARBA00022821"/>
    </source>
</evidence>
<keyword evidence="1" id="KW-0611">Plant defense</keyword>
<evidence type="ECO:0000313" key="3">
    <source>
        <dbReference type="EMBL" id="TXG69571.1"/>
    </source>
</evidence>
<name>A0A5C7IK42_9ROSI</name>
<protein>
    <recommendedName>
        <fullName evidence="2">Disease resistance protein At4g27190-like leucine-rich repeats domain-containing protein</fullName>
    </recommendedName>
</protein>
<dbReference type="InterPro" id="IPR050905">
    <property type="entry name" value="Plant_NBS-LRR"/>
</dbReference>
<dbReference type="Proteomes" id="UP000323000">
    <property type="component" value="Chromosome 2"/>
</dbReference>
<dbReference type="PANTHER" id="PTHR33463:SF136">
    <property type="entry name" value="NB-ARC DOMAIN-CONTAINING PROTEIN"/>
    <property type="match status" value="1"/>
</dbReference>
<accession>A0A5C7IK42</accession>
<dbReference type="PANTHER" id="PTHR33463">
    <property type="entry name" value="NB-ARC DOMAIN-CONTAINING PROTEIN-RELATED"/>
    <property type="match status" value="1"/>
</dbReference>
<evidence type="ECO:0000259" key="2">
    <source>
        <dbReference type="Pfam" id="PF23247"/>
    </source>
</evidence>
<dbReference type="EMBL" id="VAHF01000002">
    <property type="protein sequence ID" value="TXG69571.1"/>
    <property type="molecule type" value="Genomic_DNA"/>
</dbReference>
<dbReference type="Gene3D" id="3.80.10.10">
    <property type="entry name" value="Ribonuclease Inhibitor"/>
    <property type="match status" value="1"/>
</dbReference>
<organism evidence="3 4">
    <name type="scientific">Acer yangbiense</name>
    <dbReference type="NCBI Taxonomy" id="1000413"/>
    <lineage>
        <taxon>Eukaryota</taxon>
        <taxon>Viridiplantae</taxon>
        <taxon>Streptophyta</taxon>
        <taxon>Embryophyta</taxon>
        <taxon>Tracheophyta</taxon>
        <taxon>Spermatophyta</taxon>
        <taxon>Magnoliopsida</taxon>
        <taxon>eudicotyledons</taxon>
        <taxon>Gunneridae</taxon>
        <taxon>Pentapetalae</taxon>
        <taxon>rosids</taxon>
        <taxon>malvids</taxon>
        <taxon>Sapindales</taxon>
        <taxon>Sapindaceae</taxon>
        <taxon>Hippocastanoideae</taxon>
        <taxon>Acereae</taxon>
        <taxon>Acer</taxon>
    </lineage>
</organism>
<gene>
    <name evidence="3" type="ORF">EZV62_004506</name>
</gene>
<dbReference type="InterPro" id="IPR057135">
    <property type="entry name" value="At4g27190-like_LRR"/>
</dbReference>
<dbReference type="AlphaFoldDB" id="A0A5C7IK42"/>
<dbReference type="InterPro" id="IPR032675">
    <property type="entry name" value="LRR_dom_sf"/>
</dbReference>
<comment type="caution">
    <text evidence="3">The sequence shown here is derived from an EMBL/GenBank/DDBJ whole genome shotgun (WGS) entry which is preliminary data.</text>
</comment>
<proteinExistence type="predicted"/>
<dbReference type="SUPFAM" id="SSF52047">
    <property type="entry name" value="RNI-like"/>
    <property type="match status" value="1"/>
</dbReference>
<sequence>MRVSDCNGLRRLVTAAVAKSLVQLLHMRIKNCNEMTEIVAIGDVKEDEIIFNNLKELELTDLSNLTSFYSANYTLSFPSLNELHVTRCPKMKFFSSGISSMPMLQQIEWGSSWTMEKLKKFMEKEAEVPISLHLSGSLPKIETASNKDGFCNPQDCPKGFLVGQESDPADRAIVYWYLHGLRMRHTPPSVLSGLIEINGESVVSWHREAAC</sequence>
<dbReference type="OrthoDB" id="1752144at2759"/>